<feature type="domain" description="Alpha-D-phosphohexomutase alpha/beta/alpha" evidence="9">
    <location>
        <begin position="4"/>
        <end position="136"/>
    </location>
</feature>
<dbReference type="Pfam" id="PF02880">
    <property type="entry name" value="PGM_PMM_III"/>
    <property type="match status" value="1"/>
</dbReference>
<evidence type="ECO:0000256" key="3">
    <source>
        <dbReference type="ARBA" id="ARBA00022553"/>
    </source>
</evidence>
<dbReference type="AlphaFoldDB" id="A0A1F4TV01"/>
<dbReference type="PROSITE" id="PS00710">
    <property type="entry name" value="PGM_PMM"/>
    <property type="match status" value="1"/>
</dbReference>
<dbReference type="InterPro" id="IPR005841">
    <property type="entry name" value="Alpha-D-phosphohexomutase_SF"/>
</dbReference>
<feature type="domain" description="Alpha-D-phosphohexomutase alpha/beta/alpha" evidence="10">
    <location>
        <begin position="154"/>
        <end position="257"/>
    </location>
</feature>
<accession>A0A1F4TV01</accession>
<name>A0A1F4TV01_UNCSA</name>
<gene>
    <name evidence="12" type="ORF">A2311_03040</name>
</gene>
<evidence type="ECO:0000256" key="5">
    <source>
        <dbReference type="ARBA" id="ARBA00022842"/>
    </source>
</evidence>
<dbReference type="SUPFAM" id="SSF55957">
    <property type="entry name" value="Phosphoglucomutase, C-terminal domain"/>
    <property type="match status" value="1"/>
</dbReference>
<dbReference type="EMBL" id="MEUF01000014">
    <property type="protein sequence ID" value="OGC36449.1"/>
    <property type="molecule type" value="Genomic_DNA"/>
</dbReference>
<comment type="cofactor">
    <cofactor evidence="1">
        <name>Mg(2+)</name>
        <dbReference type="ChEBI" id="CHEBI:18420"/>
    </cofactor>
</comment>
<dbReference type="GO" id="GO:0005975">
    <property type="term" value="P:carbohydrate metabolic process"/>
    <property type="evidence" value="ECO:0007669"/>
    <property type="project" value="InterPro"/>
</dbReference>
<keyword evidence="6" id="KW-0413">Isomerase</keyword>
<evidence type="ECO:0008006" key="14">
    <source>
        <dbReference type="Google" id="ProtNLM"/>
    </source>
</evidence>
<dbReference type="Pfam" id="PF02879">
    <property type="entry name" value="PGM_PMM_II"/>
    <property type="match status" value="1"/>
</dbReference>
<evidence type="ECO:0000259" key="10">
    <source>
        <dbReference type="Pfam" id="PF02879"/>
    </source>
</evidence>
<comment type="similarity">
    <text evidence="2 7">Belongs to the phosphohexose mutase family.</text>
</comment>
<dbReference type="GO" id="GO:0000287">
    <property type="term" value="F:magnesium ion binding"/>
    <property type="evidence" value="ECO:0007669"/>
    <property type="project" value="InterPro"/>
</dbReference>
<dbReference type="InterPro" id="IPR005844">
    <property type="entry name" value="A-D-PHexomutase_a/b/a-I"/>
</dbReference>
<evidence type="ECO:0000256" key="6">
    <source>
        <dbReference type="ARBA" id="ARBA00023235"/>
    </source>
</evidence>
<comment type="caution">
    <text evidence="12">The sequence shown here is derived from an EMBL/GenBank/DDBJ whole genome shotgun (WGS) entry which is preliminary data.</text>
</comment>
<organism evidence="12 13">
    <name type="scientific">candidate division WOR-1 bacterium RIFOXYB2_FULL_48_7</name>
    <dbReference type="NCBI Taxonomy" id="1802583"/>
    <lineage>
        <taxon>Bacteria</taxon>
        <taxon>Bacillati</taxon>
        <taxon>Saganbacteria</taxon>
    </lineage>
</organism>
<dbReference type="InterPro" id="IPR005846">
    <property type="entry name" value="A-D-PHexomutase_a/b/a-III"/>
</dbReference>
<evidence type="ECO:0000313" key="12">
    <source>
        <dbReference type="EMBL" id="OGC36449.1"/>
    </source>
</evidence>
<dbReference type="Gene3D" id="3.30.310.50">
    <property type="entry name" value="Alpha-D-phosphohexomutase, C-terminal domain"/>
    <property type="match status" value="1"/>
</dbReference>
<dbReference type="GO" id="GO:0008973">
    <property type="term" value="F:phosphopentomutase activity"/>
    <property type="evidence" value="ECO:0007669"/>
    <property type="project" value="TreeGrafter"/>
</dbReference>
<dbReference type="PANTHER" id="PTHR45745:SF1">
    <property type="entry name" value="PHOSPHOGLUCOMUTASE 2B-RELATED"/>
    <property type="match status" value="1"/>
</dbReference>
<keyword evidence="4 7" id="KW-0479">Metal-binding</keyword>
<dbReference type="InterPro" id="IPR005845">
    <property type="entry name" value="A-D-PHexomutase_a/b/a-II"/>
</dbReference>
<evidence type="ECO:0000259" key="8">
    <source>
        <dbReference type="Pfam" id="PF00408"/>
    </source>
</evidence>
<evidence type="ECO:0000256" key="1">
    <source>
        <dbReference type="ARBA" id="ARBA00001946"/>
    </source>
</evidence>
<evidence type="ECO:0000259" key="9">
    <source>
        <dbReference type="Pfam" id="PF02878"/>
    </source>
</evidence>
<dbReference type="InterPro" id="IPR016055">
    <property type="entry name" value="A-D-PHexomutase_a/b/a-I/II/III"/>
</dbReference>
<dbReference type="STRING" id="1802583.A2311_03040"/>
<evidence type="ECO:0000256" key="2">
    <source>
        <dbReference type="ARBA" id="ARBA00010231"/>
    </source>
</evidence>
<evidence type="ECO:0000313" key="13">
    <source>
        <dbReference type="Proteomes" id="UP000178951"/>
    </source>
</evidence>
<dbReference type="Pfam" id="PF00408">
    <property type="entry name" value="PGM_PMM_IV"/>
    <property type="match status" value="1"/>
</dbReference>
<feature type="domain" description="Alpha-D-phosphohexomutase C-terminal" evidence="8">
    <location>
        <begin position="408"/>
        <end position="455"/>
    </location>
</feature>
<protein>
    <recommendedName>
        <fullName evidence="14">Phosphomannomutase</fullName>
    </recommendedName>
</protein>
<dbReference type="GO" id="GO:0006166">
    <property type="term" value="P:purine ribonucleoside salvage"/>
    <property type="evidence" value="ECO:0007669"/>
    <property type="project" value="TreeGrafter"/>
</dbReference>
<sequence>MTAIKFGTDGWRGIIAQDFTFDNLRLVSQAFVSWLKSQQLADKGLFIGYDNRFDSENFAQAAAEVCSGAGIKTFLSPRAVPTPVVSFAVNKLKLGAGIMITASHNPPQWNGFKIKENFGGSAFPETTQAVEKALTEKLLITPTRKNIELLDPIEPYLKFIGSKVDLQLIKSPNIKIVVDAMYGSGAGLFARLGLPVMECRGFRDTQFGGINPEPIPVNLDESISFTKEVALKYRNELTGCIILDGDADRLAAIDGTGQFINTHNVFCLLLKHLFVHRKMKGEVVKTFNLTNLIDTLCRQYGLKLTVTPIGFKHIAKIMLERDVLLGGEESGGMGIKGNIPERDGILAGLHLLELMAYEKKTFKQILDALMDENGYFFYSRIDKHTEKAQALVKNLSQQPPQDFAGQAVSKVETLDGLKFNFADGSWILFRASGTEPLLRIYCEGTSQDRLEQLLAAGDKLAS</sequence>
<dbReference type="PANTHER" id="PTHR45745">
    <property type="entry name" value="PHOSPHOMANNOMUTASE 45A"/>
    <property type="match status" value="1"/>
</dbReference>
<dbReference type="Gene3D" id="3.40.120.10">
    <property type="entry name" value="Alpha-D-Glucose-1,6-Bisphosphate, subunit A, domain 3"/>
    <property type="match status" value="3"/>
</dbReference>
<evidence type="ECO:0000256" key="4">
    <source>
        <dbReference type="ARBA" id="ARBA00022723"/>
    </source>
</evidence>
<dbReference type="Pfam" id="PF02878">
    <property type="entry name" value="PGM_PMM_I"/>
    <property type="match status" value="1"/>
</dbReference>
<dbReference type="InterPro" id="IPR036900">
    <property type="entry name" value="A-D-PHexomutase_C_sf"/>
</dbReference>
<dbReference type="CDD" id="cd05800">
    <property type="entry name" value="PGM_like2"/>
    <property type="match status" value="1"/>
</dbReference>
<dbReference type="InterPro" id="IPR016066">
    <property type="entry name" value="A-D-PHexomutase_CS"/>
</dbReference>
<feature type="domain" description="Alpha-D-phosphohexomutase alpha/beta/alpha" evidence="11">
    <location>
        <begin position="264"/>
        <end position="371"/>
    </location>
</feature>
<proteinExistence type="inferred from homology"/>
<dbReference type="SUPFAM" id="SSF53738">
    <property type="entry name" value="Phosphoglucomutase, first 3 domains"/>
    <property type="match status" value="2"/>
</dbReference>
<dbReference type="Proteomes" id="UP000178951">
    <property type="component" value="Unassembled WGS sequence"/>
</dbReference>
<keyword evidence="3" id="KW-0597">Phosphoprotein</keyword>
<dbReference type="InterPro" id="IPR005843">
    <property type="entry name" value="A-D-PHexomutase_C"/>
</dbReference>
<dbReference type="PRINTS" id="PR00509">
    <property type="entry name" value="PGMPMM"/>
</dbReference>
<reference evidence="12 13" key="1">
    <citation type="journal article" date="2016" name="Nat. Commun.">
        <title>Thousands of microbial genomes shed light on interconnected biogeochemical processes in an aquifer system.</title>
        <authorList>
            <person name="Anantharaman K."/>
            <person name="Brown C.T."/>
            <person name="Hug L.A."/>
            <person name="Sharon I."/>
            <person name="Castelle C.J."/>
            <person name="Probst A.J."/>
            <person name="Thomas B.C."/>
            <person name="Singh A."/>
            <person name="Wilkins M.J."/>
            <person name="Karaoz U."/>
            <person name="Brodie E.L."/>
            <person name="Williams K.H."/>
            <person name="Hubbard S.S."/>
            <person name="Banfield J.F."/>
        </authorList>
    </citation>
    <scope>NUCLEOTIDE SEQUENCE [LARGE SCALE GENOMIC DNA]</scope>
</reference>
<keyword evidence="5 7" id="KW-0460">Magnesium</keyword>
<evidence type="ECO:0000259" key="11">
    <source>
        <dbReference type="Pfam" id="PF02880"/>
    </source>
</evidence>
<evidence type="ECO:0000256" key="7">
    <source>
        <dbReference type="RuleBase" id="RU004326"/>
    </source>
</evidence>